<protein>
    <recommendedName>
        <fullName evidence="2">histidine kinase</fullName>
        <ecNumber evidence="2">2.7.13.3</ecNumber>
    </recommendedName>
</protein>
<dbReference type="Proteomes" id="UP000033551">
    <property type="component" value="Unassembled WGS sequence"/>
</dbReference>
<evidence type="ECO:0000256" key="5">
    <source>
        <dbReference type="ARBA" id="ARBA00022741"/>
    </source>
</evidence>
<accession>A0A0F4IV29</accession>
<keyword evidence="6 12" id="KW-0418">Kinase</keyword>
<name>A0A0F4IV29_9ACTN</name>
<dbReference type="Gene3D" id="3.30.565.10">
    <property type="entry name" value="Histidine kinase-like ATPase, C-terminal domain"/>
    <property type="match status" value="1"/>
</dbReference>
<dbReference type="RefSeq" id="WP_045951010.1">
    <property type="nucleotide sequence ID" value="NZ_JZWV01001015.1"/>
</dbReference>
<dbReference type="Pfam" id="PF02518">
    <property type="entry name" value="HATPase_c"/>
    <property type="match status" value="1"/>
</dbReference>
<evidence type="ECO:0000256" key="2">
    <source>
        <dbReference type="ARBA" id="ARBA00012438"/>
    </source>
</evidence>
<comment type="catalytic activity">
    <reaction evidence="1">
        <text>ATP + protein L-histidine = ADP + protein N-phospho-L-histidine.</text>
        <dbReference type="EC" id="2.7.13.3"/>
    </reaction>
</comment>
<evidence type="ECO:0000256" key="6">
    <source>
        <dbReference type="ARBA" id="ARBA00022777"/>
    </source>
</evidence>
<evidence type="ECO:0000256" key="3">
    <source>
        <dbReference type="ARBA" id="ARBA00022553"/>
    </source>
</evidence>
<dbReference type="GO" id="GO:0016020">
    <property type="term" value="C:membrane"/>
    <property type="evidence" value="ECO:0007669"/>
    <property type="project" value="InterPro"/>
</dbReference>
<gene>
    <name evidence="12" type="ORF">VR44_31380</name>
</gene>
<dbReference type="InterPro" id="IPR050482">
    <property type="entry name" value="Sensor_HK_TwoCompSys"/>
</dbReference>
<dbReference type="GO" id="GO:0005524">
    <property type="term" value="F:ATP binding"/>
    <property type="evidence" value="ECO:0007669"/>
    <property type="project" value="UniProtKB-KW"/>
</dbReference>
<keyword evidence="4" id="KW-0808">Transferase</keyword>
<feature type="region of interest" description="Disordered" evidence="9">
    <location>
        <begin position="254"/>
        <end position="274"/>
    </location>
</feature>
<keyword evidence="13" id="KW-1185">Reference proteome</keyword>
<evidence type="ECO:0000256" key="4">
    <source>
        <dbReference type="ARBA" id="ARBA00022679"/>
    </source>
</evidence>
<dbReference type="SUPFAM" id="SSF55874">
    <property type="entry name" value="ATPase domain of HSP90 chaperone/DNA topoisomerase II/histidine kinase"/>
    <property type="match status" value="1"/>
</dbReference>
<comment type="caution">
    <text evidence="12">The sequence shown here is derived from an EMBL/GenBank/DDBJ whole genome shotgun (WGS) entry which is preliminary data.</text>
</comment>
<organism evidence="12 13">
    <name type="scientific">Streptomyces katrae</name>
    <dbReference type="NCBI Taxonomy" id="68223"/>
    <lineage>
        <taxon>Bacteria</taxon>
        <taxon>Bacillati</taxon>
        <taxon>Actinomycetota</taxon>
        <taxon>Actinomycetes</taxon>
        <taxon>Kitasatosporales</taxon>
        <taxon>Streptomycetaceae</taxon>
        <taxon>Streptomyces</taxon>
    </lineage>
</organism>
<dbReference type="PANTHER" id="PTHR24421:SF10">
    <property type="entry name" value="NITRATE_NITRITE SENSOR PROTEIN NARQ"/>
    <property type="match status" value="1"/>
</dbReference>
<evidence type="ECO:0000256" key="8">
    <source>
        <dbReference type="ARBA" id="ARBA00023012"/>
    </source>
</evidence>
<sequence length="274" mass="28847">YALLPLTVILAVAAVTVNAVRSRGDVQARLALAEERGAAEEARASLLQERARIARELHDVVAHHMSVITVQADSAPYRVADVSPGAAEEFGAIAAEARRSLAEMRRLLHVLRNEESPDGENTPQPGPQDLPALVETTRRAGVDARLELAGQVEDLPAAVGLSAYRLVQEALSNVVRHAPGARADVRVRQAADALHVSVVNSPPAQPRRAVEPVEPRAGGHGLVGMRERVAMLDGEFTAEALAEGGFRVTAVLPLPPAPAPTPTPTPTPTTSGTP</sequence>
<evidence type="ECO:0000259" key="10">
    <source>
        <dbReference type="Pfam" id="PF02518"/>
    </source>
</evidence>
<reference evidence="12 13" key="1">
    <citation type="submission" date="2015-02" db="EMBL/GenBank/DDBJ databases">
        <authorList>
            <person name="Ju K.-S."/>
            <person name="Doroghazi J.R."/>
            <person name="Metcalf W."/>
        </authorList>
    </citation>
    <scope>NUCLEOTIDE SEQUENCE [LARGE SCALE GENOMIC DNA]</scope>
    <source>
        <strain evidence="12 13">NRRL ISP-5550</strain>
    </source>
</reference>
<dbReference type="InterPro" id="IPR003594">
    <property type="entry name" value="HATPase_dom"/>
</dbReference>
<dbReference type="EMBL" id="JZWV01001015">
    <property type="protein sequence ID" value="KJY25877.1"/>
    <property type="molecule type" value="Genomic_DNA"/>
</dbReference>
<dbReference type="EC" id="2.7.13.3" evidence="2"/>
<keyword evidence="5" id="KW-0547">Nucleotide-binding</keyword>
<evidence type="ECO:0000256" key="9">
    <source>
        <dbReference type="SAM" id="MobiDB-lite"/>
    </source>
</evidence>
<feature type="domain" description="Signal transduction histidine kinase subgroup 3 dimerisation and phosphoacceptor" evidence="11">
    <location>
        <begin position="49"/>
        <end position="114"/>
    </location>
</feature>
<keyword evidence="7" id="KW-0067">ATP-binding</keyword>
<keyword evidence="3" id="KW-0597">Phosphoprotein</keyword>
<feature type="compositionally biased region" description="Pro residues" evidence="9">
    <location>
        <begin position="254"/>
        <end position="267"/>
    </location>
</feature>
<feature type="non-terminal residue" evidence="12">
    <location>
        <position position="1"/>
    </location>
</feature>
<dbReference type="InterPro" id="IPR011712">
    <property type="entry name" value="Sig_transdc_His_kin_sub3_dim/P"/>
</dbReference>
<evidence type="ECO:0000259" key="11">
    <source>
        <dbReference type="Pfam" id="PF07730"/>
    </source>
</evidence>
<dbReference type="CDD" id="cd16917">
    <property type="entry name" value="HATPase_UhpB-NarQ-NarX-like"/>
    <property type="match status" value="1"/>
</dbReference>
<dbReference type="PANTHER" id="PTHR24421">
    <property type="entry name" value="NITRATE/NITRITE SENSOR PROTEIN NARX-RELATED"/>
    <property type="match status" value="1"/>
</dbReference>
<dbReference type="GO" id="GO:0046983">
    <property type="term" value="F:protein dimerization activity"/>
    <property type="evidence" value="ECO:0007669"/>
    <property type="project" value="InterPro"/>
</dbReference>
<evidence type="ECO:0000256" key="7">
    <source>
        <dbReference type="ARBA" id="ARBA00022840"/>
    </source>
</evidence>
<dbReference type="PATRIC" id="fig|68223.7.peg.2766"/>
<dbReference type="GO" id="GO:0000155">
    <property type="term" value="F:phosphorelay sensor kinase activity"/>
    <property type="evidence" value="ECO:0007669"/>
    <property type="project" value="InterPro"/>
</dbReference>
<dbReference type="Pfam" id="PF07730">
    <property type="entry name" value="HisKA_3"/>
    <property type="match status" value="1"/>
</dbReference>
<dbReference type="AlphaFoldDB" id="A0A0F4IV29"/>
<dbReference type="Gene3D" id="1.20.5.1930">
    <property type="match status" value="1"/>
</dbReference>
<dbReference type="InterPro" id="IPR036890">
    <property type="entry name" value="HATPase_C_sf"/>
</dbReference>
<evidence type="ECO:0000256" key="1">
    <source>
        <dbReference type="ARBA" id="ARBA00000085"/>
    </source>
</evidence>
<evidence type="ECO:0000313" key="13">
    <source>
        <dbReference type="Proteomes" id="UP000033551"/>
    </source>
</evidence>
<evidence type="ECO:0000313" key="12">
    <source>
        <dbReference type="EMBL" id="KJY25877.1"/>
    </source>
</evidence>
<proteinExistence type="predicted"/>
<keyword evidence="8" id="KW-0902">Two-component regulatory system</keyword>
<feature type="domain" description="Histidine kinase/HSP90-like ATPase" evidence="10">
    <location>
        <begin position="162"/>
        <end position="255"/>
    </location>
</feature>